<dbReference type="Proteomes" id="UP001060170">
    <property type="component" value="Chromosome 4"/>
</dbReference>
<dbReference type="EMBL" id="CM045868">
    <property type="protein sequence ID" value="KAI7957588.1"/>
    <property type="molecule type" value="Genomic_DNA"/>
</dbReference>
<proteinExistence type="predicted"/>
<accession>A0ACC0EPG1</accession>
<evidence type="ECO:0000313" key="1">
    <source>
        <dbReference type="EMBL" id="KAI7957588.1"/>
    </source>
</evidence>
<reference evidence="2" key="2">
    <citation type="journal article" date="2018" name="Mol. Plant Microbe Interact.">
        <title>Genome sequence resources for the wheat stripe rust pathogen (Puccinia striiformis f. sp. tritici) and the barley stripe rust pathogen (Puccinia striiformis f. sp. hordei).</title>
        <authorList>
            <person name="Xia C."/>
            <person name="Wang M."/>
            <person name="Yin C."/>
            <person name="Cornejo O.E."/>
            <person name="Hulbert S.H."/>
            <person name="Chen X."/>
        </authorList>
    </citation>
    <scope>NUCLEOTIDE SEQUENCE [LARGE SCALE GENOMIC DNA]</scope>
    <source>
        <strain evidence="2">93-210</strain>
    </source>
</reference>
<comment type="caution">
    <text evidence="1">The sequence shown here is derived from an EMBL/GenBank/DDBJ whole genome shotgun (WGS) entry which is preliminary data.</text>
</comment>
<sequence>MAVQPIFKLYFDSLKAKSPAIVQRRPLATNAMKLSTSVTVLLFSITGRVYGSEFDDWCGLHFGYVKKPWALCGRAKYFNDDPTQELTNWELQPQTYCQPVSIDPNAIPFCCSKWTHDQVKKKSDSVDTIDAGRVDIECHRLA</sequence>
<gene>
    <name evidence="1" type="ORF">MJO28_004683</name>
</gene>
<reference evidence="1 2" key="3">
    <citation type="journal article" date="2022" name="Microbiol. Spectr.">
        <title>Folding features and dynamics of 3D genome architecture in plant fungal pathogens.</title>
        <authorList>
            <person name="Xia C."/>
        </authorList>
    </citation>
    <scope>NUCLEOTIDE SEQUENCE [LARGE SCALE GENOMIC DNA]</scope>
    <source>
        <strain evidence="1 2">93-210</strain>
    </source>
</reference>
<protein>
    <submittedName>
        <fullName evidence="1">Uncharacterized protein</fullName>
    </submittedName>
</protein>
<organism evidence="1 2">
    <name type="scientific">Puccinia striiformis f. sp. tritici</name>
    <dbReference type="NCBI Taxonomy" id="168172"/>
    <lineage>
        <taxon>Eukaryota</taxon>
        <taxon>Fungi</taxon>
        <taxon>Dikarya</taxon>
        <taxon>Basidiomycota</taxon>
        <taxon>Pucciniomycotina</taxon>
        <taxon>Pucciniomycetes</taxon>
        <taxon>Pucciniales</taxon>
        <taxon>Pucciniaceae</taxon>
        <taxon>Puccinia</taxon>
    </lineage>
</organism>
<evidence type="ECO:0000313" key="2">
    <source>
        <dbReference type="Proteomes" id="UP001060170"/>
    </source>
</evidence>
<name>A0ACC0EPG1_9BASI</name>
<keyword evidence="2" id="KW-1185">Reference proteome</keyword>
<reference evidence="2" key="1">
    <citation type="journal article" date="2018" name="BMC Genomics">
        <title>Genomic insights into host adaptation between the wheat stripe rust pathogen (Puccinia striiformis f. sp. tritici) and the barley stripe rust pathogen (Puccinia striiformis f. sp. hordei).</title>
        <authorList>
            <person name="Xia C."/>
            <person name="Wang M."/>
            <person name="Yin C."/>
            <person name="Cornejo O.E."/>
            <person name="Hulbert S.H."/>
            <person name="Chen X."/>
        </authorList>
    </citation>
    <scope>NUCLEOTIDE SEQUENCE [LARGE SCALE GENOMIC DNA]</scope>
    <source>
        <strain evidence="2">93-210</strain>
    </source>
</reference>